<accession>A0A5B7E131</accession>
<reference evidence="4 5" key="1">
    <citation type="submission" date="2019-05" db="EMBL/GenBank/DDBJ databases">
        <title>Another draft genome of Portunus trituberculatus and its Hox gene families provides insights of decapod evolution.</title>
        <authorList>
            <person name="Jeong J.-H."/>
            <person name="Song I."/>
            <person name="Kim S."/>
            <person name="Choi T."/>
            <person name="Kim D."/>
            <person name="Ryu S."/>
            <person name="Kim W."/>
        </authorList>
    </citation>
    <scope>NUCLEOTIDE SEQUENCE [LARGE SCALE GENOMIC DNA]</scope>
    <source>
        <tissue evidence="4">Muscle</tissue>
    </source>
</reference>
<dbReference type="OrthoDB" id="6375582at2759"/>
<name>A0A5B7E131_PORTR</name>
<evidence type="ECO:0000256" key="2">
    <source>
        <dbReference type="SAM" id="Phobius"/>
    </source>
</evidence>
<protein>
    <recommendedName>
        <fullName evidence="6">CUB domain-containing protein</fullName>
    </recommendedName>
</protein>
<evidence type="ECO:0000313" key="4">
    <source>
        <dbReference type="EMBL" id="MPC27478.1"/>
    </source>
</evidence>
<feature type="chain" id="PRO_5022710344" description="CUB domain-containing protein" evidence="3">
    <location>
        <begin position="21"/>
        <end position="537"/>
    </location>
</feature>
<evidence type="ECO:0008006" key="6">
    <source>
        <dbReference type="Google" id="ProtNLM"/>
    </source>
</evidence>
<evidence type="ECO:0000256" key="1">
    <source>
        <dbReference type="SAM" id="MobiDB-lite"/>
    </source>
</evidence>
<evidence type="ECO:0000313" key="5">
    <source>
        <dbReference type="Proteomes" id="UP000324222"/>
    </source>
</evidence>
<keyword evidence="2" id="KW-1133">Transmembrane helix</keyword>
<dbReference type="Proteomes" id="UP000324222">
    <property type="component" value="Unassembled WGS sequence"/>
</dbReference>
<keyword evidence="5" id="KW-1185">Reference proteome</keyword>
<keyword evidence="2" id="KW-0472">Membrane</keyword>
<keyword evidence="2" id="KW-0812">Transmembrane</keyword>
<organism evidence="4 5">
    <name type="scientific">Portunus trituberculatus</name>
    <name type="common">Swimming crab</name>
    <name type="synonym">Neptunus trituberculatus</name>
    <dbReference type="NCBI Taxonomy" id="210409"/>
    <lineage>
        <taxon>Eukaryota</taxon>
        <taxon>Metazoa</taxon>
        <taxon>Ecdysozoa</taxon>
        <taxon>Arthropoda</taxon>
        <taxon>Crustacea</taxon>
        <taxon>Multicrustacea</taxon>
        <taxon>Malacostraca</taxon>
        <taxon>Eumalacostraca</taxon>
        <taxon>Eucarida</taxon>
        <taxon>Decapoda</taxon>
        <taxon>Pleocyemata</taxon>
        <taxon>Brachyura</taxon>
        <taxon>Eubrachyura</taxon>
        <taxon>Portunoidea</taxon>
        <taxon>Portunidae</taxon>
        <taxon>Portuninae</taxon>
        <taxon>Portunus</taxon>
    </lineage>
</organism>
<evidence type="ECO:0000256" key="3">
    <source>
        <dbReference type="SAM" id="SignalP"/>
    </source>
</evidence>
<feature type="transmembrane region" description="Helical" evidence="2">
    <location>
        <begin position="256"/>
        <end position="282"/>
    </location>
</feature>
<comment type="caution">
    <text evidence="4">The sequence shown here is derived from an EMBL/GenBank/DDBJ whole genome shotgun (WGS) entry which is preliminary data.</text>
</comment>
<feature type="signal peptide" evidence="3">
    <location>
        <begin position="1"/>
        <end position="20"/>
    </location>
</feature>
<feature type="region of interest" description="Disordered" evidence="1">
    <location>
        <begin position="450"/>
        <end position="490"/>
    </location>
</feature>
<dbReference type="EMBL" id="VSRR010001754">
    <property type="protein sequence ID" value="MPC27478.1"/>
    <property type="molecule type" value="Genomic_DNA"/>
</dbReference>
<sequence length="537" mass="57579">MTNTWTVWGLLLSLSAPSFTYKISTLDAMEVCNETIYLGAGLNSAAILTLTSKSYYDYTPMHCYIRFVASMHPWSGLTGVLEDIDLRRFDDPSRHHHPENDCVDYIIIRDQTDLPQGRQCGSWSVGVRDELSPLGPKRALVGYCPTHSTTSSSGSQRCGVSTEIHVEVSVGERDNLPLWSNVKWERHRGFRLVITAYGHSYGESKCADGLRSCGLIDHQKEMCVHESLWCDHHINCGQPHNLDEMSCFSSYVTMEGLVPVMVGPWVGAALLLLLLVAGVVYWRHARPPAPRDPRPPQELNSYAESYEVSSTLSSAHHMAIQVRVVCNSGHGMVGNGATHLTTTQLPPPHSLHRWPGSSTATMDLPPSYESLFPHGPPSPRGCMAATPATPASAASLDITATTTSLLSLGSSTGAASPGHNYPPASASTTQTSNIVIPLSAICSSTHSPSINTTSTTVTTAPSSHHSSITTNNEAASTSSTLPVSSSSASVDQVDAPSVEFTPLVQPEDSAISPSSLCGDPLQHCSTTHHTPCPPPPP</sequence>
<keyword evidence="3" id="KW-0732">Signal</keyword>
<proteinExistence type="predicted"/>
<dbReference type="AlphaFoldDB" id="A0A5B7E131"/>
<gene>
    <name evidence="4" type="ORF">E2C01_020649</name>
</gene>